<dbReference type="RefSeq" id="WP_067750583.1">
    <property type="nucleotide sequence ID" value="NZ_CP015772.1"/>
</dbReference>
<organism evidence="2 3">
    <name type="scientific">Niabella ginsenosidivorans</name>
    <dbReference type="NCBI Taxonomy" id="1176587"/>
    <lineage>
        <taxon>Bacteria</taxon>
        <taxon>Pseudomonadati</taxon>
        <taxon>Bacteroidota</taxon>
        <taxon>Chitinophagia</taxon>
        <taxon>Chitinophagales</taxon>
        <taxon>Chitinophagaceae</taxon>
        <taxon>Niabella</taxon>
    </lineage>
</organism>
<evidence type="ECO:0000313" key="2">
    <source>
        <dbReference type="EMBL" id="ANH79621.1"/>
    </source>
</evidence>
<evidence type="ECO:0000313" key="3">
    <source>
        <dbReference type="Proteomes" id="UP000077667"/>
    </source>
</evidence>
<feature type="region of interest" description="Disordered" evidence="1">
    <location>
        <begin position="1"/>
        <end position="182"/>
    </location>
</feature>
<feature type="compositionally biased region" description="Basic and acidic residues" evidence="1">
    <location>
        <begin position="69"/>
        <end position="78"/>
    </location>
</feature>
<feature type="compositionally biased region" description="Basic and acidic residues" evidence="1">
    <location>
        <begin position="1"/>
        <end position="27"/>
    </location>
</feature>
<dbReference type="KEGG" id="nia:A8C56_00310"/>
<reference evidence="2 3" key="1">
    <citation type="submission" date="2016-05" db="EMBL/GenBank/DDBJ databases">
        <title>Niabella ginsenosidivorans BS26 whole genome sequencing.</title>
        <authorList>
            <person name="Im W.T."/>
            <person name="Siddiqi M.Z."/>
        </authorList>
    </citation>
    <scope>NUCLEOTIDE SEQUENCE [LARGE SCALE GENOMIC DNA]</scope>
    <source>
        <strain evidence="2 3">BS26</strain>
    </source>
</reference>
<name>A0A1A9HYR0_9BACT</name>
<dbReference type="STRING" id="1176587.A8C56_00310"/>
<feature type="compositionally biased region" description="Acidic residues" evidence="1">
    <location>
        <begin position="153"/>
        <end position="173"/>
    </location>
</feature>
<accession>A0A1A9HYR0</accession>
<proteinExistence type="predicted"/>
<dbReference type="OrthoDB" id="678582at2"/>
<dbReference type="Proteomes" id="UP000077667">
    <property type="component" value="Chromosome"/>
</dbReference>
<gene>
    <name evidence="2" type="ORF">A8C56_00310</name>
</gene>
<dbReference type="AlphaFoldDB" id="A0A1A9HYR0"/>
<feature type="compositionally biased region" description="Basic and acidic residues" evidence="1">
    <location>
        <begin position="123"/>
        <end position="132"/>
    </location>
</feature>
<keyword evidence="3" id="KW-1185">Reference proteome</keyword>
<sequence>MDTNTRKNQDLKDPEKDQAKLQPDKDTLNLPDAEDIPGQENIHPPDLREMADTTIASDDEEGVGIFDTDNERLTRGIAEDNQQPDDASETAPSLDESRPGGQEEAITKEEQEALEQTGSIDDENLRRARPDDKDDEGDPLNESSGATGKDLDIPGEEEDDEDENKGEEDEENNEYSLSDDNA</sequence>
<dbReference type="EMBL" id="CP015772">
    <property type="protein sequence ID" value="ANH79621.1"/>
    <property type="molecule type" value="Genomic_DNA"/>
</dbReference>
<protein>
    <submittedName>
        <fullName evidence="2">Uncharacterized protein</fullName>
    </submittedName>
</protein>
<evidence type="ECO:0000256" key="1">
    <source>
        <dbReference type="SAM" id="MobiDB-lite"/>
    </source>
</evidence>